<dbReference type="Gene3D" id="1.10.10.60">
    <property type="entry name" value="Homeodomain-like"/>
    <property type="match status" value="2"/>
</dbReference>
<keyword evidence="1" id="KW-0805">Transcription regulation</keyword>
<dbReference type="AlphaFoldDB" id="A0A368UNK2"/>
<dbReference type="Pfam" id="PF12833">
    <property type="entry name" value="HTH_18"/>
    <property type="match status" value="1"/>
</dbReference>
<feature type="transmembrane region" description="Helical" evidence="4">
    <location>
        <begin position="52"/>
        <end position="72"/>
    </location>
</feature>
<evidence type="ECO:0000313" key="7">
    <source>
        <dbReference type="Proteomes" id="UP000252733"/>
    </source>
</evidence>
<comment type="caution">
    <text evidence="6">The sequence shown here is derived from an EMBL/GenBank/DDBJ whole genome shotgun (WGS) entry which is preliminary data.</text>
</comment>
<dbReference type="PANTHER" id="PTHR43280:SF29">
    <property type="entry name" value="ARAC-FAMILY TRANSCRIPTIONAL REGULATOR"/>
    <property type="match status" value="1"/>
</dbReference>
<evidence type="ECO:0000256" key="4">
    <source>
        <dbReference type="SAM" id="Phobius"/>
    </source>
</evidence>
<sequence>MLQLVTIQFLLSALVFVFFKPGHPSNRLLALWYCINVLNFIGFIIPGDLTEIIGIGYLPFLFLNGPIFFFYIQSIIKIEFRFKWIHSLHLIPFVLFSLSRFLIYNESFAPSFYYGAQMPYRILLVYISISVSITGYLVAIFFMLIKHRKEIKNYFSFTSREITLDWFLIVITIISISYILLIFIPLFDFIPISPGKKVFWFNQFNLALLGFILLIFGLLQPVIYTDTPVNQEERRNSQKIKSGRSGLSSEEMTEISNTIMEYLTLQKPYLNPDYSLEQMARDLNITRQNISLVINESIGKNFFQLINEFRVEEFKQLVIDPKLSHITLLGLAFDAGFNSKSSFNRIFKEFSGETPSSFKRKLQN</sequence>
<dbReference type="RefSeq" id="WP_114437616.1">
    <property type="nucleotide sequence ID" value="NZ_QPIZ01000022.1"/>
</dbReference>
<organism evidence="6 7">
    <name type="scientific">Marinilabilia salmonicolor</name>
    <dbReference type="NCBI Taxonomy" id="989"/>
    <lineage>
        <taxon>Bacteria</taxon>
        <taxon>Pseudomonadati</taxon>
        <taxon>Bacteroidota</taxon>
        <taxon>Bacteroidia</taxon>
        <taxon>Marinilabiliales</taxon>
        <taxon>Marinilabiliaceae</taxon>
        <taxon>Marinilabilia</taxon>
    </lineage>
</organism>
<dbReference type="InterPro" id="IPR018060">
    <property type="entry name" value="HTH_AraC"/>
</dbReference>
<evidence type="ECO:0000256" key="2">
    <source>
        <dbReference type="ARBA" id="ARBA00023125"/>
    </source>
</evidence>
<keyword evidence="3" id="KW-0804">Transcription</keyword>
<dbReference type="SMART" id="SM00342">
    <property type="entry name" value="HTH_ARAC"/>
    <property type="match status" value="1"/>
</dbReference>
<dbReference type="SUPFAM" id="SSF46689">
    <property type="entry name" value="Homeodomain-like"/>
    <property type="match status" value="1"/>
</dbReference>
<reference evidence="6 7" key="1">
    <citation type="submission" date="2018-07" db="EMBL/GenBank/DDBJ databases">
        <title>Freshwater and sediment microbial communities from various areas in North America, analyzing microbe dynamics in response to fracking.</title>
        <authorList>
            <person name="Lamendella R."/>
        </authorList>
    </citation>
    <scope>NUCLEOTIDE SEQUENCE [LARGE SCALE GENOMIC DNA]</scope>
    <source>
        <strain evidence="6 7">160A</strain>
    </source>
</reference>
<dbReference type="GO" id="GO:0043565">
    <property type="term" value="F:sequence-specific DNA binding"/>
    <property type="evidence" value="ECO:0007669"/>
    <property type="project" value="InterPro"/>
</dbReference>
<dbReference type="GO" id="GO:0003700">
    <property type="term" value="F:DNA-binding transcription factor activity"/>
    <property type="evidence" value="ECO:0007669"/>
    <property type="project" value="InterPro"/>
</dbReference>
<name>A0A368UNK2_9BACT</name>
<evidence type="ECO:0000313" key="6">
    <source>
        <dbReference type="EMBL" id="RCW30356.1"/>
    </source>
</evidence>
<feature type="transmembrane region" description="Helical" evidence="4">
    <location>
        <begin position="123"/>
        <end position="145"/>
    </location>
</feature>
<dbReference type="PROSITE" id="PS01124">
    <property type="entry name" value="HTH_ARAC_FAMILY_2"/>
    <property type="match status" value="1"/>
</dbReference>
<evidence type="ECO:0000256" key="1">
    <source>
        <dbReference type="ARBA" id="ARBA00023015"/>
    </source>
</evidence>
<keyword evidence="4" id="KW-1133">Transmembrane helix</keyword>
<gene>
    <name evidence="6" type="ORF">DFO77_1226</name>
</gene>
<keyword evidence="4" id="KW-0812">Transmembrane</keyword>
<keyword evidence="2 6" id="KW-0238">DNA-binding</keyword>
<keyword evidence="4" id="KW-0472">Membrane</keyword>
<protein>
    <submittedName>
        <fullName evidence="6">AraC-like DNA-binding protein</fullName>
    </submittedName>
</protein>
<dbReference type="InterPro" id="IPR009057">
    <property type="entry name" value="Homeodomain-like_sf"/>
</dbReference>
<feature type="transmembrane region" description="Helical" evidence="4">
    <location>
        <begin position="6"/>
        <end position="22"/>
    </location>
</feature>
<feature type="transmembrane region" description="Helical" evidence="4">
    <location>
        <begin position="29"/>
        <end position="46"/>
    </location>
</feature>
<accession>A0A368UNK2</accession>
<proteinExistence type="predicted"/>
<evidence type="ECO:0000256" key="3">
    <source>
        <dbReference type="ARBA" id="ARBA00023163"/>
    </source>
</evidence>
<keyword evidence="7" id="KW-1185">Reference proteome</keyword>
<feature type="domain" description="HTH araC/xylS-type" evidence="5">
    <location>
        <begin position="257"/>
        <end position="361"/>
    </location>
</feature>
<feature type="transmembrane region" description="Helical" evidence="4">
    <location>
        <begin position="166"/>
        <end position="187"/>
    </location>
</feature>
<feature type="transmembrane region" description="Helical" evidence="4">
    <location>
        <begin position="199"/>
        <end position="219"/>
    </location>
</feature>
<dbReference type="EMBL" id="QPIZ01000022">
    <property type="protein sequence ID" value="RCW30356.1"/>
    <property type="molecule type" value="Genomic_DNA"/>
</dbReference>
<dbReference type="Proteomes" id="UP000252733">
    <property type="component" value="Unassembled WGS sequence"/>
</dbReference>
<feature type="transmembrane region" description="Helical" evidence="4">
    <location>
        <begin position="84"/>
        <end position="103"/>
    </location>
</feature>
<evidence type="ECO:0000259" key="5">
    <source>
        <dbReference type="PROSITE" id="PS01124"/>
    </source>
</evidence>
<dbReference type="PANTHER" id="PTHR43280">
    <property type="entry name" value="ARAC-FAMILY TRANSCRIPTIONAL REGULATOR"/>
    <property type="match status" value="1"/>
</dbReference>